<dbReference type="PROSITE" id="PS00463">
    <property type="entry name" value="ZN2_CY6_FUNGAL_1"/>
    <property type="match status" value="1"/>
</dbReference>
<dbReference type="SMART" id="SM00066">
    <property type="entry name" value="GAL4"/>
    <property type="match status" value="1"/>
</dbReference>
<accession>A0AAD9FMB1</accession>
<name>A0AAD9FMB1_PAPLA</name>
<gene>
    <name evidence="6" type="ORF">DB88DRAFT_474898</name>
</gene>
<feature type="compositionally biased region" description="Polar residues" evidence="4">
    <location>
        <begin position="424"/>
        <end position="434"/>
    </location>
</feature>
<reference evidence="6" key="1">
    <citation type="submission" date="2023-02" db="EMBL/GenBank/DDBJ databases">
        <title>Identification and recombinant expression of a fungal hydrolase from Papiliotrema laurentii that hydrolyzes apple cutin and clears colloidal polyester polyurethane.</title>
        <authorList>
            <consortium name="DOE Joint Genome Institute"/>
            <person name="Roman V.A."/>
            <person name="Bojanowski C."/>
            <person name="Crable B.R."/>
            <person name="Wagner D.N."/>
            <person name="Hung C.S."/>
            <person name="Nadeau L.J."/>
            <person name="Schratz L."/>
            <person name="Haridas S."/>
            <person name="Pangilinan J."/>
            <person name="Lipzen A."/>
            <person name="Na H."/>
            <person name="Yan M."/>
            <person name="Ng V."/>
            <person name="Grigoriev I.V."/>
            <person name="Spatafora J.W."/>
            <person name="Barlow D."/>
            <person name="Biffinger J."/>
            <person name="Kelley-Loughnane N."/>
            <person name="Varaljay V.A."/>
            <person name="Crookes-Goodson W.J."/>
        </authorList>
    </citation>
    <scope>NUCLEOTIDE SEQUENCE</scope>
    <source>
        <strain evidence="6">5307AH</strain>
    </source>
</reference>
<comment type="caution">
    <text evidence="6">The sequence shown here is derived from an EMBL/GenBank/DDBJ whole genome shotgun (WGS) entry which is preliminary data.</text>
</comment>
<comment type="subcellular location">
    <subcellularLocation>
        <location evidence="1">Nucleus</location>
    </subcellularLocation>
</comment>
<dbReference type="PROSITE" id="PS50048">
    <property type="entry name" value="ZN2_CY6_FUNGAL_2"/>
    <property type="match status" value="1"/>
</dbReference>
<keyword evidence="2" id="KW-0479">Metal-binding</keyword>
<feature type="region of interest" description="Disordered" evidence="4">
    <location>
        <begin position="1"/>
        <end position="22"/>
    </location>
</feature>
<evidence type="ECO:0000256" key="2">
    <source>
        <dbReference type="ARBA" id="ARBA00022723"/>
    </source>
</evidence>
<evidence type="ECO:0000313" key="6">
    <source>
        <dbReference type="EMBL" id="KAK1921764.1"/>
    </source>
</evidence>
<dbReference type="SUPFAM" id="SSF57701">
    <property type="entry name" value="Zn2/Cys6 DNA-binding domain"/>
    <property type="match status" value="1"/>
</dbReference>
<feature type="compositionally biased region" description="Polar residues" evidence="4">
    <location>
        <begin position="813"/>
        <end position="832"/>
    </location>
</feature>
<dbReference type="Pfam" id="PF04082">
    <property type="entry name" value="Fungal_trans"/>
    <property type="match status" value="1"/>
</dbReference>
<feature type="region of interest" description="Disordered" evidence="4">
    <location>
        <begin position="682"/>
        <end position="710"/>
    </location>
</feature>
<dbReference type="AlphaFoldDB" id="A0AAD9FMB1"/>
<evidence type="ECO:0000259" key="5">
    <source>
        <dbReference type="PROSITE" id="PS50048"/>
    </source>
</evidence>
<dbReference type="CDD" id="cd12148">
    <property type="entry name" value="fungal_TF_MHR"/>
    <property type="match status" value="1"/>
</dbReference>
<keyword evidence="7" id="KW-1185">Reference proteome</keyword>
<dbReference type="Gene3D" id="4.10.240.10">
    <property type="entry name" value="Zn(2)-C6 fungal-type DNA-binding domain"/>
    <property type="match status" value="1"/>
</dbReference>
<evidence type="ECO:0000256" key="1">
    <source>
        <dbReference type="ARBA" id="ARBA00004123"/>
    </source>
</evidence>
<evidence type="ECO:0000256" key="3">
    <source>
        <dbReference type="ARBA" id="ARBA00023242"/>
    </source>
</evidence>
<dbReference type="GO" id="GO:0006351">
    <property type="term" value="P:DNA-templated transcription"/>
    <property type="evidence" value="ECO:0007669"/>
    <property type="project" value="InterPro"/>
</dbReference>
<feature type="domain" description="Zn(2)-C6 fungal-type" evidence="5">
    <location>
        <begin position="43"/>
        <end position="72"/>
    </location>
</feature>
<protein>
    <submittedName>
        <fullName evidence="6">Transcriptional regulatory protein</fullName>
    </submittedName>
</protein>
<dbReference type="CDD" id="cd00067">
    <property type="entry name" value="GAL4"/>
    <property type="match status" value="1"/>
</dbReference>
<dbReference type="GO" id="GO:0000981">
    <property type="term" value="F:DNA-binding transcription factor activity, RNA polymerase II-specific"/>
    <property type="evidence" value="ECO:0007669"/>
    <property type="project" value="InterPro"/>
</dbReference>
<dbReference type="InterPro" id="IPR050613">
    <property type="entry name" value="Sec_Metabolite_Reg"/>
</dbReference>
<dbReference type="PANTHER" id="PTHR31001">
    <property type="entry name" value="UNCHARACTERIZED TRANSCRIPTIONAL REGULATORY PROTEIN"/>
    <property type="match status" value="1"/>
</dbReference>
<dbReference type="InterPro" id="IPR036864">
    <property type="entry name" value="Zn2-C6_fun-type_DNA-bd_sf"/>
</dbReference>
<dbReference type="GO" id="GO:0005634">
    <property type="term" value="C:nucleus"/>
    <property type="evidence" value="ECO:0007669"/>
    <property type="project" value="UniProtKB-SubCell"/>
</dbReference>
<dbReference type="Proteomes" id="UP001182556">
    <property type="component" value="Unassembled WGS sequence"/>
</dbReference>
<feature type="region of interest" description="Disordered" evidence="4">
    <location>
        <begin position="423"/>
        <end position="446"/>
    </location>
</feature>
<dbReference type="GO" id="GO:0003677">
    <property type="term" value="F:DNA binding"/>
    <property type="evidence" value="ECO:0007669"/>
    <property type="project" value="InterPro"/>
</dbReference>
<evidence type="ECO:0000256" key="4">
    <source>
        <dbReference type="SAM" id="MobiDB-lite"/>
    </source>
</evidence>
<evidence type="ECO:0000313" key="7">
    <source>
        <dbReference type="Proteomes" id="UP001182556"/>
    </source>
</evidence>
<proteinExistence type="predicted"/>
<dbReference type="InterPro" id="IPR007219">
    <property type="entry name" value="XnlR_reg_dom"/>
</dbReference>
<dbReference type="InterPro" id="IPR001138">
    <property type="entry name" value="Zn2Cys6_DnaBD"/>
</dbReference>
<keyword evidence="3" id="KW-0539">Nucleus</keyword>
<dbReference type="GO" id="GO:0008270">
    <property type="term" value="F:zinc ion binding"/>
    <property type="evidence" value="ECO:0007669"/>
    <property type="project" value="InterPro"/>
</dbReference>
<dbReference type="PANTHER" id="PTHR31001:SF56">
    <property type="entry name" value="ZN(2)-C6 FUNGAL-TYPE DOMAIN-CONTAINING PROTEIN"/>
    <property type="match status" value="1"/>
</dbReference>
<sequence length="880" mass="96263">MVTANDNVVMAPPAPRPDSGAPITEGLARKAKPGQGAGRQLFSCAECRRLKLKCSRTWPCASCEKRGCAQICPVGQMKTGKGKRLILADTEELHHRISLLEVALAEAHAKTSSEPHPLLASPYLFTPQDRAQTGKTTNSDLMAVDEDDNVLENGLGILTISAEGEARFVGSFAGSEYLRDEEHKETGVNPTGLATPPSTATNPVFEGTDGTALEILGSEQNELTIDQLRQQLPNWETEGRFLVEMFWENVNWMYQVLPRPMFDRDHLPNAYGSDSSPNAHKIACVFLVMAVGVLFDLNRRPYDPRAAELFKLGRACLNTVGLEHANPATVQALHLCGTYVLNHKGGNGAEKFWPILGTAVKVAQRLGLHRDGQAFGLSPYEVAERRQVWWEIINLTHRRTIDYRHYASLGKVAPLAHAKRTRPCATTNKASDTQFPEADPSHSTDTDGYHRAKYRLVAMMEKIIDVQTQTTAVSIQQVTQIDQEFRDFKETVPEILLPLVPIQDLPLDHKVHPHLIIHRLGLRLLIAQCRLLLNRPFFARALGEHPDDPSVGKFAGSFLAAYESALDIVHLVKQLVIYHPSLVSRFWFFWFHAFTASVCLGAIAIRAPSCAFTSSAFRGMTTVCEIARAVGPDCRAKRGLPSLLRLQRRAKEAAASVRKPQQACSATDDDLSHLDIPVKLCRKASPPSKRNSPVECSPLSASPRSPRSEATSATLIEPLHYDPVMGTLIPMSHSPEVLANGGAVHPPPPPAESPLNSPWNSLGQMDLSPDLGDDSYVTFNELPFPWPDVTTFDFSQGRQDVARRDGVGFLTPVSGTGSNTEGSSAGVSNTGPNVPLPSGFSQAGVVWEDSTSGEEDVNFDFSLFVQQMGGNELGLGGTWQ</sequence>
<dbReference type="EMBL" id="JAODAN010000010">
    <property type="protein sequence ID" value="KAK1921764.1"/>
    <property type="molecule type" value="Genomic_DNA"/>
</dbReference>
<organism evidence="6 7">
    <name type="scientific">Papiliotrema laurentii</name>
    <name type="common">Cryptococcus laurentii</name>
    <dbReference type="NCBI Taxonomy" id="5418"/>
    <lineage>
        <taxon>Eukaryota</taxon>
        <taxon>Fungi</taxon>
        <taxon>Dikarya</taxon>
        <taxon>Basidiomycota</taxon>
        <taxon>Agaricomycotina</taxon>
        <taxon>Tremellomycetes</taxon>
        <taxon>Tremellales</taxon>
        <taxon>Rhynchogastremaceae</taxon>
        <taxon>Papiliotrema</taxon>
    </lineage>
</organism>
<feature type="region of interest" description="Disordered" evidence="4">
    <location>
        <begin position="810"/>
        <end position="833"/>
    </location>
</feature>
<feature type="compositionally biased region" description="Low complexity" evidence="4">
    <location>
        <begin position="697"/>
        <end position="710"/>
    </location>
</feature>